<dbReference type="AlphaFoldDB" id="A0A972FAR2"/>
<sequence length="84" mass="9179">MISKAVSQKDGNAFDLDGSIGDVFANPSRGRVIQERLFDHPRLFCLNGLRGPQAMRVNTLPSEGSVVEVLNSFVRSRATRSTTS</sequence>
<reference evidence="1" key="1">
    <citation type="submission" date="2019-12" db="EMBL/GenBank/DDBJ databases">
        <title>Comparative genomics gives insights into the taxonomy of the Azoarcus-Aromatoleum group and reveals separate origins of nif in the plant-associated Azoarcus and non-plant-associated Aromatoleum sub-groups.</title>
        <authorList>
            <person name="Lafos M."/>
            <person name="Maluk M."/>
            <person name="Batista M."/>
            <person name="Junghare M."/>
            <person name="Carmona M."/>
            <person name="Faoro H."/>
            <person name="Cruz L.M."/>
            <person name="Battistoni F."/>
            <person name="De Souza E."/>
            <person name="Pedrosa F."/>
            <person name="Chen W.-M."/>
            <person name="Poole P.S."/>
            <person name="Dixon R.A."/>
            <person name="James E.K."/>
        </authorList>
    </citation>
    <scope>NUCLEOTIDE SEQUENCE</scope>
    <source>
        <strain evidence="1">NSC3</strain>
    </source>
</reference>
<dbReference type="EMBL" id="WTVM01000008">
    <property type="protein sequence ID" value="NMG01818.1"/>
    <property type="molecule type" value="Genomic_DNA"/>
</dbReference>
<evidence type="ECO:0000313" key="1">
    <source>
        <dbReference type="EMBL" id="NMG01818.1"/>
    </source>
</evidence>
<keyword evidence="2" id="KW-1185">Reference proteome</keyword>
<evidence type="ECO:0000313" key="2">
    <source>
        <dbReference type="Proteomes" id="UP000599523"/>
    </source>
</evidence>
<name>A0A972FAR2_9RHOO</name>
<accession>A0A972FAR2</accession>
<protein>
    <submittedName>
        <fullName evidence="1">Uncharacterized protein</fullName>
    </submittedName>
</protein>
<organism evidence="1 2">
    <name type="scientific">Azoarcus taiwanensis</name>
    <dbReference type="NCBI Taxonomy" id="666964"/>
    <lineage>
        <taxon>Bacteria</taxon>
        <taxon>Pseudomonadati</taxon>
        <taxon>Pseudomonadota</taxon>
        <taxon>Betaproteobacteria</taxon>
        <taxon>Rhodocyclales</taxon>
        <taxon>Zoogloeaceae</taxon>
        <taxon>Azoarcus</taxon>
    </lineage>
</organism>
<proteinExistence type="predicted"/>
<gene>
    <name evidence="1" type="ORF">GPA21_02360</name>
</gene>
<dbReference type="Proteomes" id="UP000599523">
    <property type="component" value="Unassembled WGS sequence"/>
</dbReference>
<dbReference type="RefSeq" id="WP_339379907.1">
    <property type="nucleotide sequence ID" value="NZ_CAWPHM010000319.1"/>
</dbReference>
<comment type="caution">
    <text evidence="1">The sequence shown here is derived from an EMBL/GenBank/DDBJ whole genome shotgun (WGS) entry which is preliminary data.</text>
</comment>